<sequence>MTREFLPSLRRLLAPGPATSVVEEKSAGPLGNTYASMTYAGTTTMWGTEGRAQGWDLDRVIAEGYERSIWTFKAIEAISKHPGALRIEIGRGGTEREFAETLDDHPLLRVLNAQANPLEPAAVFKKRLSAQLLLSKKGVFVELTRSRAGTITRLDLLPPNRVEPIPDPHGDYVSHFEFTTYDGRVRELEPSRVVWLRDPHPTDPFCGVTPLEAAGLSVDLDVKARLYNISFIDNDARPGGIVGIDVDGLDQREIDRIQQRLAPGAQHAGETVVVGSGPGGLNYVDTSTRPRDMAYETTSTAARDEILSAFGVPESIVGNASERTYANADREEWNFWQHTELPHLSLIASGFDLDLDDDWTVRFNTSAVEALEYPRRQRREEARAEWNAGLITADEYREIAGRRPFNVPHTRALWISPQKAPVPSDEQDAAALGVAQDPAGGGALPGALGQPSSSPPAVAYPDGNSTATSVVAEARGNAPAEATAEEVTAPPESTGPNVGSAASTVVQAHAEMPLVLPGDAADDVATARTTATGPPSVGDAAADVNAARGSDDKPFR</sequence>
<feature type="region of interest" description="Disordered" evidence="1">
    <location>
        <begin position="435"/>
        <end position="500"/>
    </location>
</feature>
<dbReference type="Proteomes" id="UP000477722">
    <property type="component" value="Unassembled WGS sequence"/>
</dbReference>
<reference evidence="2 3" key="1">
    <citation type="submission" date="2020-02" db="EMBL/GenBank/DDBJ databases">
        <title>Whole-genome analyses of novel actinobacteria.</title>
        <authorList>
            <person name="Sahin N."/>
            <person name="Tatar D."/>
        </authorList>
    </citation>
    <scope>NUCLEOTIDE SEQUENCE [LARGE SCALE GENOMIC DNA]</scope>
    <source>
        <strain evidence="2 3">SB3404</strain>
    </source>
</reference>
<evidence type="ECO:0000313" key="3">
    <source>
        <dbReference type="Proteomes" id="UP000477722"/>
    </source>
</evidence>
<name>A0A6G4WR04_9ACTN</name>
<dbReference type="Pfam" id="PF04860">
    <property type="entry name" value="Phage_portal"/>
    <property type="match status" value="1"/>
</dbReference>
<evidence type="ECO:0000313" key="2">
    <source>
        <dbReference type="EMBL" id="NGO67070.1"/>
    </source>
</evidence>
<protein>
    <submittedName>
        <fullName evidence="2">Phage portal protein</fullName>
    </submittedName>
</protein>
<keyword evidence="3" id="KW-1185">Reference proteome</keyword>
<dbReference type="RefSeq" id="WP_165296736.1">
    <property type="nucleotide sequence ID" value="NZ_JAAKZZ010000007.1"/>
</dbReference>
<dbReference type="EMBL" id="JAAKZZ010000007">
    <property type="protein sequence ID" value="NGO67070.1"/>
    <property type="molecule type" value="Genomic_DNA"/>
</dbReference>
<accession>A0A6G4WR04</accession>
<organism evidence="2 3">
    <name type="scientific">Streptomyces boncukensis</name>
    <dbReference type="NCBI Taxonomy" id="2711219"/>
    <lineage>
        <taxon>Bacteria</taxon>
        <taxon>Bacillati</taxon>
        <taxon>Actinomycetota</taxon>
        <taxon>Actinomycetes</taxon>
        <taxon>Kitasatosporales</taxon>
        <taxon>Streptomycetaceae</taxon>
        <taxon>Streptomyces</taxon>
    </lineage>
</organism>
<feature type="compositionally biased region" description="Low complexity" evidence="1">
    <location>
        <begin position="478"/>
        <end position="494"/>
    </location>
</feature>
<dbReference type="InterPro" id="IPR006944">
    <property type="entry name" value="Phage/GTA_portal"/>
</dbReference>
<feature type="region of interest" description="Disordered" evidence="1">
    <location>
        <begin position="525"/>
        <end position="556"/>
    </location>
</feature>
<dbReference type="AlphaFoldDB" id="A0A6G4WR04"/>
<gene>
    <name evidence="2" type="ORF">G5C65_01550</name>
</gene>
<comment type="caution">
    <text evidence="2">The sequence shown here is derived from an EMBL/GenBank/DDBJ whole genome shotgun (WGS) entry which is preliminary data.</text>
</comment>
<proteinExistence type="predicted"/>
<evidence type="ECO:0000256" key="1">
    <source>
        <dbReference type="SAM" id="MobiDB-lite"/>
    </source>
</evidence>